<keyword evidence="5" id="KW-0804">Transcription</keyword>
<evidence type="ECO:0000313" key="9">
    <source>
        <dbReference type="EMBL" id="KAH8988375.1"/>
    </source>
</evidence>
<dbReference type="InterPro" id="IPR007219">
    <property type="entry name" value="XnlR_reg_dom"/>
</dbReference>
<dbReference type="GO" id="GO:0008270">
    <property type="term" value="F:zinc ion binding"/>
    <property type="evidence" value="ECO:0007669"/>
    <property type="project" value="InterPro"/>
</dbReference>
<dbReference type="PROSITE" id="PS50048">
    <property type="entry name" value="ZN2_CY6_FUNGAL_2"/>
    <property type="match status" value="1"/>
</dbReference>
<dbReference type="CDD" id="cd00067">
    <property type="entry name" value="GAL4"/>
    <property type="match status" value="1"/>
</dbReference>
<dbReference type="PANTHER" id="PTHR31845">
    <property type="entry name" value="FINGER DOMAIN PROTEIN, PUTATIVE-RELATED"/>
    <property type="match status" value="1"/>
</dbReference>
<dbReference type="InterPro" id="IPR036864">
    <property type="entry name" value="Zn2-C6_fun-type_DNA-bd_sf"/>
</dbReference>
<feature type="region of interest" description="Disordered" evidence="7">
    <location>
        <begin position="1"/>
        <end position="27"/>
    </location>
</feature>
<dbReference type="GO" id="GO:0005634">
    <property type="term" value="C:nucleus"/>
    <property type="evidence" value="ECO:0007669"/>
    <property type="project" value="UniProtKB-SubCell"/>
</dbReference>
<dbReference type="AlphaFoldDB" id="A0AAD4LI58"/>
<evidence type="ECO:0000313" key="10">
    <source>
        <dbReference type="Proteomes" id="UP001201163"/>
    </source>
</evidence>
<dbReference type="PANTHER" id="PTHR31845:SF19">
    <property type="entry name" value="TRANSCRIPTION FACTOR DOMAIN-CONTAINING PROTEIN"/>
    <property type="match status" value="1"/>
</dbReference>
<keyword evidence="6" id="KW-0539">Nucleus</keyword>
<dbReference type="GO" id="GO:0000981">
    <property type="term" value="F:DNA-binding transcription factor activity, RNA polymerase II-specific"/>
    <property type="evidence" value="ECO:0007669"/>
    <property type="project" value="InterPro"/>
</dbReference>
<keyword evidence="10" id="KW-1185">Reference proteome</keyword>
<dbReference type="SMART" id="SM00906">
    <property type="entry name" value="Fungal_trans"/>
    <property type="match status" value="1"/>
</dbReference>
<name>A0AAD4LI58_9AGAM</name>
<dbReference type="InterPro" id="IPR001138">
    <property type="entry name" value="Zn2Cys6_DnaBD"/>
</dbReference>
<comment type="subcellular location">
    <subcellularLocation>
        <location evidence="1">Nucleus</location>
    </subcellularLocation>
</comment>
<feature type="region of interest" description="Disordered" evidence="7">
    <location>
        <begin position="337"/>
        <end position="362"/>
    </location>
</feature>
<feature type="compositionally biased region" description="Acidic residues" evidence="7">
    <location>
        <begin position="337"/>
        <end position="356"/>
    </location>
</feature>
<dbReference type="CDD" id="cd12148">
    <property type="entry name" value="fungal_TF_MHR"/>
    <property type="match status" value="1"/>
</dbReference>
<organism evidence="9 10">
    <name type="scientific">Lactarius akahatsu</name>
    <dbReference type="NCBI Taxonomy" id="416441"/>
    <lineage>
        <taxon>Eukaryota</taxon>
        <taxon>Fungi</taxon>
        <taxon>Dikarya</taxon>
        <taxon>Basidiomycota</taxon>
        <taxon>Agaricomycotina</taxon>
        <taxon>Agaricomycetes</taxon>
        <taxon>Russulales</taxon>
        <taxon>Russulaceae</taxon>
        <taxon>Lactarius</taxon>
    </lineage>
</organism>
<keyword evidence="3" id="KW-0805">Transcription regulation</keyword>
<comment type="caution">
    <text evidence="9">The sequence shown here is derived from an EMBL/GenBank/DDBJ whole genome shotgun (WGS) entry which is preliminary data.</text>
</comment>
<evidence type="ECO:0000259" key="8">
    <source>
        <dbReference type="PROSITE" id="PS50048"/>
    </source>
</evidence>
<evidence type="ECO:0000256" key="2">
    <source>
        <dbReference type="ARBA" id="ARBA00022723"/>
    </source>
</evidence>
<dbReference type="Pfam" id="PF04082">
    <property type="entry name" value="Fungal_trans"/>
    <property type="match status" value="1"/>
</dbReference>
<feature type="region of interest" description="Disordered" evidence="7">
    <location>
        <begin position="140"/>
        <end position="217"/>
    </location>
</feature>
<gene>
    <name evidence="9" type="ORF">EDB92DRAFT_1872281</name>
</gene>
<evidence type="ECO:0000256" key="1">
    <source>
        <dbReference type="ARBA" id="ARBA00004123"/>
    </source>
</evidence>
<dbReference type="Gene3D" id="4.10.240.10">
    <property type="entry name" value="Zn(2)-C6 fungal-type DNA-binding domain"/>
    <property type="match status" value="1"/>
</dbReference>
<dbReference type="Proteomes" id="UP001201163">
    <property type="component" value="Unassembled WGS sequence"/>
</dbReference>
<feature type="compositionally biased region" description="Basic and acidic residues" evidence="7">
    <location>
        <begin position="181"/>
        <end position="191"/>
    </location>
</feature>
<evidence type="ECO:0000256" key="7">
    <source>
        <dbReference type="SAM" id="MobiDB-lite"/>
    </source>
</evidence>
<keyword evidence="2" id="KW-0479">Metal-binding</keyword>
<dbReference type="SUPFAM" id="SSF57701">
    <property type="entry name" value="Zn2/Cys6 DNA-binding domain"/>
    <property type="match status" value="1"/>
</dbReference>
<reference evidence="9" key="1">
    <citation type="submission" date="2022-01" db="EMBL/GenBank/DDBJ databases">
        <title>Comparative genomics reveals a dynamic genome evolution in the ectomycorrhizal milk-cap (Lactarius) mushrooms.</title>
        <authorList>
            <consortium name="DOE Joint Genome Institute"/>
            <person name="Lebreton A."/>
            <person name="Tang N."/>
            <person name="Kuo A."/>
            <person name="LaButti K."/>
            <person name="Drula E."/>
            <person name="Barry K."/>
            <person name="Clum A."/>
            <person name="Lipzen A."/>
            <person name="Mousain D."/>
            <person name="Ng V."/>
            <person name="Wang R."/>
            <person name="Wang X."/>
            <person name="Dai Y."/>
            <person name="Henrissat B."/>
            <person name="Grigoriev I.V."/>
            <person name="Guerin-Laguette A."/>
            <person name="Yu F."/>
            <person name="Martin F.M."/>
        </authorList>
    </citation>
    <scope>NUCLEOTIDE SEQUENCE</scope>
    <source>
        <strain evidence="9">QP</strain>
    </source>
</reference>
<dbReference type="GO" id="GO:0000976">
    <property type="term" value="F:transcription cis-regulatory region binding"/>
    <property type="evidence" value="ECO:0007669"/>
    <property type="project" value="TreeGrafter"/>
</dbReference>
<evidence type="ECO:0000256" key="5">
    <source>
        <dbReference type="ARBA" id="ARBA00023163"/>
    </source>
</evidence>
<evidence type="ECO:0000256" key="4">
    <source>
        <dbReference type="ARBA" id="ARBA00023125"/>
    </source>
</evidence>
<accession>A0AAD4LI58</accession>
<feature type="compositionally biased region" description="Polar residues" evidence="7">
    <location>
        <begin position="147"/>
        <end position="161"/>
    </location>
</feature>
<protein>
    <recommendedName>
        <fullName evidence="8">Zn(2)-C6 fungal-type domain-containing protein</fullName>
    </recommendedName>
</protein>
<feature type="domain" description="Zn(2)-C6 fungal-type" evidence="8">
    <location>
        <begin position="217"/>
        <end position="249"/>
    </location>
</feature>
<feature type="compositionally biased region" description="Basic and acidic residues" evidence="7">
    <location>
        <begin position="10"/>
        <end position="23"/>
    </location>
</feature>
<dbReference type="GO" id="GO:0006351">
    <property type="term" value="P:DNA-templated transcription"/>
    <property type="evidence" value="ECO:0007669"/>
    <property type="project" value="InterPro"/>
</dbReference>
<sequence>MDSSYLPKLNYREHHPDHPDYRHPYPTAFSSDDPQFWPYSYPTQHPQYPRYVSSQCDPQPAPVAPGPFVYEPSSQELDSFTAPSRLGIFDITSMHAPVGSAEPWGPRNEVNFDPSVALSQSSLAQANPYYPVPAPSPPWVHPSPSSDTTPATNSPPSSLTHYVTPVLSPPTPIEPLPRNRTTIDARGHQDNPEDAEPTPQSPPATRNTHSAGRRPGACSRCKKLKMRCAFGADPRSCIRCAAGSHQCIVEGRKARTPGQRENLLRQIREKNETISILLHQLRKTSIATPISINAARLSLKPTERESHGEVLSWMERRHAVSAQASEKACVAYDTSQLEDDDMYSSSEDDDENDEDGSEKAVVRSAIGSRVPPVAALPEDAAPLGFLASFSSHWNNSSVRSPSPLGTDVFGIANKRYFQPSPYTDLNLRRIVIEREMVPEILISGLISPQEARELFDLFFDHINPYLSLLDEAIHSAASVMRRCPFLFTVVCAISSRYYTKRPGLYKLAIHFAKAGAASAFIDGWKCVEMCQAYLMLTAYAAPTQRFEDSRSGFYSGVATRLAIELGLNRDSTVQPLDERHERELLNRRRTWMICSIMDGSTSLETGKAPGVGKDDELTSNASRWCSASKFQHAFDADLPAIIELLSIMHRFTDCMKRVGFEKKSRALDRLISSFDRDLRTSIANTTVKANERRAGRGRSRIHPHCQVYHVKITDLAGKHRLGMVLFLYQYCRVIVHSFGHKAEANDTAPQTKRSVYVDTCMEAAFALLELWLDYMHSTGHVRYAPDFFFVGTGFAGAFLLELLSPHIAPTLTTQQRARVIDACEAVVKKLHAAAVDDSHVPYSYAVFLENALQKAAPEPPIPAPAPAYPVH</sequence>
<evidence type="ECO:0000256" key="3">
    <source>
        <dbReference type="ARBA" id="ARBA00023015"/>
    </source>
</evidence>
<dbReference type="InterPro" id="IPR051089">
    <property type="entry name" value="prtT"/>
</dbReference>
<evidence type="ECO:0000256" key="6">
    <source>
        <dbReference type="ARBA" id="ARBA00023242"/>
    </source>
</evidence>
<proteinExistence type="predicted"/>
<dbReference type="EMBL" id="JAKELL010000042">
    <property type="protein sequence ID" value="KAH8988375.1"/>
    <property type="molecule type" value="Genomic_DNA"/>
</dbReference>
<keyword evidence="4" id="KW-0238">DNA-binding</keyword>